<dbReference type="Gene3D" id="3.30.2010.10">
    <property type="entry name" value="Metalloproteases ('zincins'), catalytic domain"/>
    <property type="match status" value="1"/>
</dbReference>
<dbReference type="Pfam" id="PF01863">
    <property type="entry name" value="YgjP-like"/>
    <property type="match status" value="2"/>
</dbReference>
<evidence type="ECO:0000259" key="1">
    <source>
        <dbReference type="Pfam" id="PF01863"/>
    </source>
</evidence>
<evidence type="ECO:0000313" key="2">
    <source>
        <dbReference type="EMBL" id="HJA06380.1"/>
    </source>
</evidence>
<sequence>MKDMFDYEIIYSSRKTLALQITAEGRVIVRAPVECPRSVIKSFVQQKERWVKTHLARLQERTENTSANPPISEKNRARYISIARDIFTRKTEYYARIMGVSYGRIAIREQKTRWGSCSSKGNLNFNWRLILAPEQVLDYVVVHELAHRREMNHSKAFYAIIENVLPDYRKARRWLKENGHTLWEQLNYSSLNNA</sequence>
<reference evidence="2" key="1">
    <citation type="journal article" date="2021" name="PeerJ">
        <title>Extensive microbial diversity within the chicken gut microbiome revealed by metagenomics and culture.</title>
        <authorList>
            <person name="Gilroy R."/>
            <person name="Ravi A."/>
            <person name="Getino M."/>
            <person name="Pursley I."/>
            <person name="Horton D.L."/>
            <person name="Alikhan N.F."/>
            <person name="Baker D."/>
            <person name="Gharbi K."/>
            <person name="Hall N."/>
            <person name="Watson M."/>
            <person name="Adriaenssens E.M."/>
            <person name="Foster-Nyarko E."/>
            <person name="Jarju S."/>
            <person name="Secka A."/>
            <person name="Antonio M."/>
            <person name="Oren A."/>
            <person name="Chaudhuri R.R."/>
            <person name="La Ragione R."/>
            <person name="Hildebrand F."/>
            <person name="Pallen M.J."/>
        </authorList>
    </citation>
    <scope>NUCLEOTIDE SEQUENCE</scope>
    <source>
        <strain evidence="2">ChiSjej2B20-11307</strain>
    </source>
</reference>
<feature type="domain" description="YgjP-like metallopeptidase" evidence="1">
    <location>
        <begin position="78"/>
        <end position="178"/>
    </location>
</feature>
<dbReference type="InterPro" id="IPR002725">
    <property type="entry name" value="YgjP-like_metallopeptidase"/>
</dbReference>
<dbReference type="PANTHER" id="PTHR30399:SF1">
    <property type="entry name" value="UTP PYROPHOSPHATASE"/>
    <property type="match status" value="1"/>
</dbReference>
<dbReference type="EMBL" id="DXAK01000020">
    <property type="protein sequence ID" value="HJA06380.1"/>
    <property type="molecule type" value="Genomic_DNA"/>
</dbReference>
<dbReference type="AlphaFoldDB" id="A0A9D2HAT2"/>
<dbReference type="Proteomes" id="UP000824223">
    <property type="component" value="Unassembled WGS sequence"/>
</dbReference>
<comment type="caution">
    <text evidence="2">The sequence shown here is derived from an EMBL/GenBank/DDBJ whole genome shotgun (WGS) entry which is preliminary data.</text>
</comment>
<reference evidence="2" key="2">
    <citation type="submission" date="2021-04" db="EMBL/GenBank/DDBJ databases">
        <authorList>
            <person name="Gilroy R."/>
        </authorList>
    </citation>
    <scope>NUCLEOTIDE SEQUENCE</scope>
    <source>
        <strain evidence="2">ChiSjej2B20-11307</strain>
    </source>
</reference>
<proteinExistence type="predicted"/>
<dbReference type="CDD" id="cd07344">
    <property type="entry name" value="M48_yhfN_like"/>
    <property type="match status" value="1"/>
</dbReference>
<accession>A0A9D2HAT2</accession>
<protein>
    <submittedName>
        <fullName evidence="2">M48 family metallopeptidase</fullName>
    </submittedName>
</protein>
<evidence type="ECO:0000313" key="3">
    <source>
        <dbReference type="Proteomes" id="UP000824223"/>
    </source>
</evidence>
<name>A0A9D2HAT2_9FIRM</name>
<gene>
    <name evidence="2" type="ORF">H9798_04430</name>
</gene>
<feature type="domain" description="YgjP-like metallopeptidase" evidence="1">
    <location>
        <begin position="15"/>
        <end position="68"/>
    </location>
</feature>
<dbReference type="PANTHER" id="PTHR30399">
    <property type="entry name" value="UNCHARACTERIZED PROTEIN YGJP"/>
    <property type="match status" value="1"/>
</dbReference>
<organism evidence="2 3">
    <name type="scientific">Candidatus Mediterraneibacter pullicola</name>
    <dbReference type="NCBI Taxonomy" id="2838682"/>
    <lineage>
        <taxon>Bacteria</taxon>
        <taxon>Bacillati</taxon>
        <taxon>Bacillota</taxon>
        <taxon>Clostridia</taxon>
        <taxon>Lachnospirales</taxon>
        <taxon>Lachnospiraceae</taxon>
        <taxon>Mediterraneibacter</taxon>
    </lineage>
</organism>
<dbReference type="InterPro" id="IPR053136">
    <property type="entry name" value="UTP_pyrophosphatase-like"/>
</dbReference>